<reference evidence="6" key="1">
    <citation type="journal article" date="2019" name="Int. J. Syst. Evol. Microbiol.">
        <title>The Global Catalogue of Microorganisms (GCM) 10K type strain sequencing project: providing services to taxonomists for standard genome sequencing and annotation.</title>
        <authorList>
            <consortium name="The Broad Institute Genomics Platform"/>
            <consortium name="The Broad Institute Genome Sequencing Center for Infectious Disease"/>
            <person name="Wu L."/>
            <person name="Ma J."/>
        </authorList>
    </citation>
    <scope>NUCLEOTIDE SEQUENCE [LARGE SCALE GENOMIC DNA]</scope>
    <source>
        <strain evidence="6">JCM 16929</strain>
    </source>
</reference>
<evidence type="ECO:0000313" key="5">
    <source>
        <dbReference type="EMBL" id="GAA3622490.1"/>
    </source>
</evidence>
<dbReference type="CDD" id="cd08545">
    <property type="entry name" value="YcnI_like"/>
    <property type="match status" value="1"/>
</dbReference>
<feature type="region of interest" description="Disordered" evidence="1">
    <location>
        <begin position="186"/>
        <end position="223"/>
    </location>
</feature>
<gene>
    <name evidence="5" type="ORF">GCM10022236_26090</name>
</gene>
<dbReference type="EMBL" id="BAABAB010000017">
    <property type="protein sequence ID" value="GAA3622490.1"/>
    <property type="molecule type" value="Genomic_DNA"/>
</dbReference>
<feature type="signal peptide" evidence="3">
    <location>
        <begin position="1"/>
        <end position="33"/>
    </location>
</feature>
<proteinExistence type="predicted"/>
<evidence type="ECO:0000256" key="2">
    <source>
        <dbReference type="SAM" id="Phobius"/>
    </source>
</evidence>
<name>A0ABP6ZY48_9ACTN</name>
<accession>A0ABP6ZY48</accession>
<keyword evidence="6" id="KW-1185">Reference proteome</keyword>
<evidence type="ECO:0000259" key="4">
    <source>
        <dbReference type="Pfam" id="PF07987"/>
    </source>
</evidence>
<dbReference type="Gene3D" id="2.60.40.2230">
    <property type="entry name" value="Uncharacterised protein YcnI-like PF07987, DUF1775"/>
    <property type="match status" value="1"/>
</dbReference>
<evidence type="ECO:0000256" key="3">
    <source>
        <dbReference type="SAM" id="SignalP"/>
    </source>
</evidence>
<feature type="transmembrane region" description="Helical" evidence="2">
    <location>
        <begin position="223"/>
        <end position="242"/>
    </location>
</feature>
<dbReference type="InterPro" id="IPR038507">
    <property type="entry name" value="YcnI-like_sf"/>
</dbReference>
<comment type="caution">
    <text evidence="5">The sequence shown here is derived from an EMBL/GenBank/DDBJ whole genome shotgun (WGS) entry which is preliminary data.</text>
</comment>
<keyword evidence="2" id="KW-0472">Membrane</keyword>
<sequence length="255" mass="25451">MSASPRVRPAARTAAAVLLAGGLLLAAATPAGAHVHVEADDAVAGGFSVLTFRVPNESDTAGTVAVAVTLPTETPFLYVSSKPVPGWSVSAPKETLPKPVDYEGTTITKAVRTVTWTAANRTRIGPGEFGEFELSVGPLPDPGTIVVPVAQTYSDGKVVRWDQPTPASGDEPERPAPTFEVAAAAADDHHDPGTPASASASPVESDHGSAADAGSGGDPAARVLGGAGLLLGAAALVVAVSSRRRAGSGGPRGTA</sequence>
<keyword evidence="2" id="KW-0812">Transmembrane</keyword>
<keyword evidence="3" id="KW-0732">Signal</keyword>
<dbReference type="RefSeq" id="WP_344805142.1">
    <property type="nucleotide sequence ID" value="NZ_BAABAB010000017.1"/>
</dbReference>
<protein>
    <recommendedName>
        <fullName evidence="4">YncI copper-binding domain-containing protein</fullName>
    </recommendedName>
</protein>
<feature type="compositionally biased region" description="Low complexity" evidence="1">
    <location>
        <begin position="210"/>
        <end position="223"/>
    </location>
</feature>
<organism evidence="5 6">
    <name type="scientific">Microlunatus ginsengisoli</name>
    <dbReference type="NCBI Taxonomy" id="363863"/>
    <lineage>
        <taxon>Bacteria</taxon>
        <taxon>Bacillati</taxon>
        <taxon>Actinomycetota</taxon>
        <taxon>Actinomycetes</taxon>
        <taxon>Propionibacteriales</taxon>
        <taxon>Propionibacteriaceae</taxon>
        <taxon>Microlunatus</taxon>
    </lineage>
</organism>
<dbReference type="Proteomes" id="UP001501490">
    <property type="component" value="Unassembled WGS sequence"/>
</dbReference>
<feature type="chain" id="PRO_5046375117" description="YncI copper-binding domain-containing protein" evidence="3">
    <location>
        <begin position="34"/>
        <end position="255"/>
    </location>
</feature>
<evidence type="ECO:0000256" key="1">
    <source>
        <dbReference type="SAM" id="MobiDB-lite"/>
    </source>
</evidence>
<dbReference type="InterPro" id="IPR012533">
    <property type="entry name" value="YcnI-copper_dom"/>
</dbReference>
<feature type="domain" description="YncI copper-binding" evidence="4">
    <location>
        <begin position="34"/>
        <end position="181"/>
    </location>
</feature>
<keyword evidence="2" id="KW-1133">Transmembrane helix</keyword>
<dbReference type="Pfam" id="PF07987">
    <property type="entry name" value="DUF1775"/>
    <property type="match status" value="1"/>
</dbReference>
<evidence type="ECO:0000313" key="6">
    <source>
        <dbReference type="Proteomes" id="UP001501490"/>
    </source>
</evidence>